<keyword evidence="1" id="KW-0067">ATP-binding</keyword>
<protein>
    <recommendedName>
        <fullName evidence="2">ATP-grasp domain-containing protein</fullName>
    </recommendedName>
</protein>
<dbReference type="GO" id="GO:0005524">
    <property type="term" value="F:ATP binding"/>
    <property type="evidence" value="ECO:0007669"/>
    <property type="project" value="UniProtKB-UniRule"/>
</dbReference>
<evidence type="ECO:0000259" key="2">
    <source>
        <dbReference type="PROSITE" id="PS50975"/>
    </source>
</evidence>
<dbReference type="AlphaFoldDB" id="A6TN01"/>
<feature type="domain" description="ATP-grasp" evidence="2">
    <location>
        <begin position="50"/>
        <end position="275"/>
    </location>
</feature>
<evidence type="ECO:0000313" key="4">
    <source>
        <dbReference type="Proteomes" id="UP000001572"/>
    </source>
</evidence>
<proteinExistence type="predicted"/>
<dbReference type="Gene3D" id="3.30.470.20">
    <property type="entry name" value="ATP-grasp fold, B domain"/>
    <property type="match status" value="1"/>
</dbReference>
<dbReference type="InterPro" id="IPR026838">
    <property type="entry name" value="YheC/D"/>
</dbReference>
<accession>A6TN01</accession>
<dbReference type="InterPro" id="IPR011761">
    <property type="entry name" value="ATP-grasp"/>
</dbReference>
<name>A6TN01_ALKMQ</name>
<evidence type="ECO:0000256" key="1">
    <source>
        <dbReference type="PROSITE-ProRule" id="PRU00409"/>
    </source>
</evidence>
<evidence type="ECO:0000313" key="3">
    <source>
        <dbReference type="EMBL" id="ABR47569.1"/>
    </source>
</evidence>
<dbReference type="Pfam" id="PF14398">
    <property type="entry name" value="ATPgrasp_YheCD"/>
    <property type="match status" value="1"/>
</dbReference>
<keyword evidence="1" id="KW-0547">Nucleotide-binding</keyword>
<dbReference type="HOGENOM" id="CLU_044334_1_0_9"/>
<gene>
    <name evidence="3" type="ordered locus">Amet_1369</name>
</gene>
<dbReference type="GO" id="GO:0046872">
    <property type="term" value="F:metal ion binding"/>
    <property type="evidence" value="ECO:0007669"/>
    <property type="project" value="InterPro"/>
</dbReference>
<dbReference type="KEGG" id="amt:Amet_1369"/>
<dbReference type="eggNOG" id="COG0189">
    <property type="taxonomic scope" value="Bacteria"/>
</dbReference>
<reference evidence="4" key="1">
    <citation type="journal article" date="2016" name="Genome Announc.">
        <title>Complete genome sequence of Alkaliphilus metalliredigens strain QYMF, an alkaliphilic and metal-reducing bacterium isolated from borax-contaminated leachate ponds.</title>
        <authorList>
            <person name="Hwang C."/>
            <person name="Copeland A."/>
            <person name="Lucas S."/>
            <person name="Lapidus A."/>
            <person name="Barry K."/>
            <person name="Detter J.C."/>
            <person name="Glavina Del Rio T."/>
            <person name="Hammon N."/>
            <person name="Israni S."/>
            <person name="Dalin E."/>
            <person name="Tice H."/>
            <person name="Pitluck S."/>
            <person name="Chertkov O."/>
            <person name="Brettin T."/>
            <person name="Bruce D."/>
            <person name="Han C."/>
            <person name="Schmutz J."/>
            <person name="Larimer F."/>
            <person name="Land M.L."/>
            <person name="Hauser L."/>
            <person name="Kyrpides N."/>
            <person name="Mikhailova N."/>
            <person name="Ye Q."/>
            <person name="Zhou J."/>
            <person name="Richardson P."/>
            <person name="Fields M.W."/>
        </authorList>
    </citation>
    <scope>NUCLEOTIDE SEQUENCE [LARGE SCALE GENOMIC DNA]</scope>
    <source>
        <strain evidence="4">QYMF</strain>
    </source>
</reference>
<dbReference type="SUPFAM" id="SSF56059">
    <property type="entry name" value="Glutathione synthetase ATP-binding domain-like"/>
    <property type="match status" value="1"/>
</dbReference>
<keyword evidence="4" id="KW-1185">Reference proteome</keyword>
<sequence>MFPFPHAVYNHYYNKKAITIQRLNNIIGQDKCFNRINWFNKWEVYTLLKQSNLKRYIPDTFLFNEVNVTKLLKKYRLVYIKPAYGNKGKSVYRVELKENGDTYISLHSLPPRFICRKNEDLQKRLDELLNEKIFIVQKGIQSNQINHQYYDIRVLVQKDIRGKWTPSTTICRVANKHYFNTSVYESIYDAEKILDQIFPLKKMKENILQSINRISINAAQVLETHMGLLGEISVDFVLDEEMKLWIIELNGSPQKSIYKDIKNFKHKQLIYSRPMEYAYYLSTH</sequence>
<dbReference type="STRING" id="293826.Amet_1369"/>
<dbReference type="Proteomes" id="UP000001572">
    <property type="component" value="Chromosome"/>
</dbReference>
<organism evidence="3 4">
    <name type="scientific">Alkaliphilus metalliredigens (strain QYMF)</name>
    <dbReference type="NCBI Taxonomy" id="293826"/>
    <lineage>
        <taxon>Bacteria</taxon>
        <taxon>Bacillati</taxon>
        <taxon>Bacillota</taxon>
        <taxon>Clostridia</taxon>
        <taxon>Peptostreptococcales</taxon>
        <taxon>Natronincolaceae</taxon>
        <taxon>Alkaliphilus</taxon>
    </lineage>
</organism>
<dbReference type="EMBL" id="CP000724">
    <property type="protein sequence ID" value="ABR47569.1"/>
    <property type="molecule type" value="Genomic_DNA"/>
</dbReference>
<dbReference type="PROSITE" id="PS50975">
    <property type="entry name" value="ATP_GRASP"/>
    <property type="match status" value="1"/>
</dbReference>